<name>A0A9J6F4W6_RHIMP</name>
<dbReference type="SMART" id="SM00141">
    <property type="entry name" value="PDGF"/>
    <property type="match status" value="1"/>
</dbReference>
<comment type="caution">
    <text evidence="7">The sequence shown here is derived from an EMBL/GenBank/DDBJ whole genome shotgun (WGS) entry which is preliminary data.</text>
</comment>
<dbReference type="GO" id="GO:0005615">
    <property type="term" value="C:extracellular space"/>
    <property type="evidence" value="ECO:0007669"/>
    <property type="project" value="TreeGrafter"/>
</dbReference>
<dbReference type="PANTHER" id="PTHR11633">
    <property type="entry name" value="PLATELET-DERIVED GROWTH FACTOR"/>
    <property type="match status" value="1"/>
</dbReference>
<dbReference type="GO" id="GO:0008284">
    <property type="term" value="P:positive regulation of cell population proliferation"/>
    <property type="evidence" value="ECO:0007669"/>
    <property type="project" value="TreeGrafter"/>
</dbReference>
<evidence type="ECO:0000259" key="6">
    <source>
        <dbReference type="PROSITE" id="PS50278"/>
    </source>
</evidence>
<dbReference type="Proteomes" id="UP000821866">
    <property type="component" value="Chromosome 1"/>
</dbReference>
<dbReference type="Gene3D" id="2.10.90.10">
    <property type="entry name" value="Cystine-knot cytokines"/>
    <property type="match status" value="1"/>
</dbReference>
<evidence type="ECO:0000256" key="5">
    <source>
        <dbReference type="SAM" id="MobiDB-lite"/>
    </source>
</evidence>
<evidence type="ECO:0000256" key="3">
    <source>
        <dbReference type="ARBA" id="ARBA00023246"/>
    </source>
</evidence>
<dbReference type="PANTHER" id="PTHR11633:SF1">
    <property type="entry name" value="LD28763P"/>
    <property type="match status" value="1"/>
</dbReference>
<evidence type="ECO:0000256" key="4">
    <source>
        <dbReference type="RuleBase" id="RU003818"/>
    </source>
</evidence>
<dbReference type="GO" id="GO:0008083">
    <property type="term" value="F:growth factor activity"/>
    <property type="evidence" value="ECO:0007669"/>
    <property type="project" value="UniProtKB-KW"/>
</dbReference>
<keyword evidence="2 4" id="KW-0339">Growth factor</keyword>
<dbReference type="GO" id="GO:0016020">
    <property type="term" value="C:membrane"/>
    <property type="evidence" value="ECO:0007669"/>
    <property type="project" value="InterPro"/>
</dbReference>
<sequence>MWPDGIERVREHVQCVAFSAVLWRPLAAAAGAGSSASVPNPEPGTCLPSKQLVEFPKPTDPSIILWPPCTRVPRCGGCCPSTILKCAPTKTSNVTFKVIKAQYPEPGASKFNFVGHEIVTLEKHDKCSCECKERPADCNALQQYSECRCVCRNNNEMLSCHGPGVVWDPRDCRCKCRDYAECSTGFYYNTRTCRCMLAFLHARLPVEVPSIERGSNGTALFSSFFLFSKPLRSFEIQPVIKAQYPEPGASKFNFVGHEIVTLEKHDKCSCECKERPTDCNALQQYSECRCVCRNNNEMLSCNGPSVVWDPRDCRCKCRDYAECSTGFYYNTRTCSVPPTATMAQWHNGGMLAQLWHQLAQHSTILNRASKLMNESTHECEQLGRSRIASRIRQPLPRLYAPYTDNRENLQSRSYRNLDLIVGDDYSRPYTDSEHAPTVRPRPVDQDDLAHFVGGRSLALEDDAPDAAEFDGVTSAVPRAETE</sequence>
<organism evidence="7 8">
    <name type="scientific">Rhipicephalus microplus</name>
    <name type="common">Cattle tick</name>
    <name type="synonym">Boophilus microplus</name>
    <dbReference type="NCBI Taxonomy" id="6941"/>
    <lineage>
        <taxon>Eukaryota</taxon>
        <taxon>Metazoa</taxon>
        <taxon>Ecdysozoa</taxon>
        <taxon>Arthropoda</taxon>
        <taxon>Chelicerata</taxon>
        <taxon>Arachnida</taxon>
        <taxon>Acari</taxon>
        <taxon>Parasitiformes</taxon>
        <taxon>Ixodida</taxon>
        <taxon>Ixodoidea</taxon>
        <taxon>Ixodidae</taxon>
        <taxon>Rhipicephalinae</taxon>
        <taxon>Rhipicephalus</taxon>
        <taxon>Boophilus</taxon>
    </lineage>
</organism>
<accession>A0A9J6F4W6</accession>
<keyword evidence="8" id="KW-1185">Reference proteome</keyword>
<dbReference type="VEuPathDB" id="VectorBase:LOC119179337"/>
<evidence type="ECO:0000313" key="8">
    <source>
        <dbReference type="Proteomes" id="UP000821866"/>
    </source>
</evidence>
<comment type="similarity">
    <text evidence="1 4">Belongs to the PDGF/VEGF growth factor family.</text>
</comment>
<proteinExistence type="inferred from homology"/>
<dbReference type="InterPro" id="IPR000072">
    <property type="entry name" value="PDGF/VEGF_dom"/>
</dbReference>
<gene>
    <name evidence="7" type="ORF">HPB51_017017</name>
</gene>
<keyword evidence="3" id="KW-0497">Mitogen</keyword>
<dbReference type="SUPFAM" id="SSF57501">
    <property type="entry name" value="Cystine-knot cytokines"/>
    <property type="match status" value="1"/>
</dbReference>
<dbReference type="AlphaFoldDB" id="A0A9J6F4W6"/>
<protein>
    <recommendedName>
        <fullName evidence="6">Platelet-derived growth factor (PDGF) family profile domain-containing protein</fullName>
    </recommendedName>
</protein>
<feature type="region of interest" description="Disordered" evidence="5">
    <location>
        <begin position="462"/>
        <end position="482"/>
    </location>
</feature>
<reference evidence="7" key="2">
    <citation type="submission" date="2021-09" db="EMBL/GenBank/DDBJ databases">
        <authorList>
            <person name="Jia N."/>
            <person name="Wang J."/>
            <person name="Shi W."/>
            <person name="Du L."/>
            <person name="Sun Y."/>
            <person name="Zhan W."/>
            <person name="Jiang J."/>
            <person name="Wang Q."/>
            <person name="Zhang B."/>
            <person name="Ji P."/>
            <person name="Sakyi L.B."/>
            <person name="Cui X."/>
            <person name="Yuan T."/>
            <person name="Jiang B."/>
            <person name="Yang W."/>
            <person name="Lam T.T.-Y."/>
            <person name="Chang Q."/>
            <person name="Ding S."/>
            <person name="Wang X."/>
            <person name="Zhu J."/>
            <person name="Ruan X."/>
            <person name="Zhao L."/>
            <person name="Wei J."/>
            <person name="Que T."/>
            <person name="Du C."/>
            <person name="Cheng J."/>
            <person name="Dai P."/>
            <person name="Han X."/>
            <person name="Huang E."/>
            <person name="Gao Y."/>
            <person name="Liu J."/>
            <person name="Shao H."/>
            <person name="Ye R."/>
            <person name="Li L."/>
            <person name="Wei W."/>
            <person name="Wang X."/>
            <person name="Wang C."/>
            <person name="Huo Q."/>
            <person name="Li W."/>
            <person name="Guo W."/>
            <person name="Chen H."/>
            <person name="Chen S."/>
            <person name="Zhou L."/>
            <person name="Zhou L."/>
            <person name="Ni X."/>
            <person name="Tian J."/>
            <person name="Zhou Y."/>
            <person name="Sheng Y."/>
            <person name="Liu T."/>
            <person name="Pan Y."/>
            <person name="Xia L."/>
            <person name="Li J."/>
            <person name="Zhao F."/>
            <person name="Cao W."/>
        </authorList>
    </citation>
    <scope>NUCLEOTIDE SEQUENCE</scope>
    <source>
        <strain evidence="7">Rmic-2018</strain>
        <tissue evidence="7">Larvae</tissue>
    </source>
</reference>
<evidence type="ECO:0000256" key="1">
    <source>
        <dbReference type="ARBA" id="ARBA00006686"/>
    </source>
</evidence>
<feature type="domain" description="Platelet-derived growth factor (PDGF) family profile" evidence="6">
    <location>
        <begin position="54"/>
        <end position="134"/>
    </location>
</feature>
<reference evidence="7" key="1">
    <citation type="journal article" date="2020" name="Cell">
        <title>Large-Scale Comparative Analyses of Tick Genomes Elucidate Their Genetic Diversity and Vector Capacities.</title>
        <authorList>
            <consortium name="Tick Genome and Microbiome Consortium (TIGMIC)"/>
            <person name="Jia N."/>
            <person name="Wang J."/>
            <person name="Shi W."/>
            <person name="Du L."/>
            <person name="Sun Y."/>
            <person name="Zhan W."/>
            <person name="Jiang J.F."/>
            <person name="Wang Q."/>
            <person name="Zhang B."/>
            <person name="Ji P."/>
            <person name="Bell-Sakyi L."/>
            <person name="Cui X.M."/>
            <person name="Yuan T.T."/>
            <person name="Jiang B.G."/>
            <person name="Yang W.F."/>
            <person name="Lam T.T."/>
            <person name="Chang Q.C."/>
            <person name="Ding S.J."/>
            <person name="Wang X.J."/>
            <person name="Zhu J.G."/>
            <person name="Ruan X.D."/>
            <person name="Zhao L."/>
            <person name="Wei J.T."/>
            <person name="Ye R.Z."/>
            <person name="Que T.C."/>
            <person name="Du C.H."/>
            <person name="Zhou Y.H."/>
            <person name="Cheng J.X."/>
            <person name="Dai P.F."/>
            <person name="Guo W.B."/>
            <person name="Han X.H."/>
            <person name="Huang E.J."/>
            <person name="Li L.F."/>
            <person name="Wei W."/>
            <person name="Gao Y.C."/>
            <person name="Liu J.Z."/>
            <person name="Shao H.Z."/>
            <person name="Wang X."/>
            <person name="Wang C.C."/>
            <person name="Yang T.C."/>
            <person name="Huo Q.B."/>
            <person name="Li W."/>
            <person name="Chen H.Y."/>
            <person name="Chen S.E."/>
            <person name="Zhou L.G."/>
            <person name="Ni X.B."/>
            <person name="Tian J.H."/>
            <person name="Sheng Y."/>
            <person name="Liu T."/>
            <person name="Pan Y.S."/>
            <person name="Xia L.Y."/>
            <person name="Li J."/>
            <person name="Zhao F."/>
            <person name="Cao W.C."/>
        </authorList>
    </citation>
    <scope>NUCLEOTIDE SEQUENCE</scope>
    <source>
        <strain evidence="7">Rmic-2018</strain>
    </source>
</reference>
<evidence type="ECO:0000256" key="2">
    <source>
        <dbReference type="ARBA" id="ARBA00023030"/>
    </source>
</evidence>
<dbReference type="InterPro" id="IPR029034">
    <property type="entry name" value="Cystine-knot_cytokine"/>
</dbReference>
<dbReference type="GO" id="GO:0051781">
    <property type="term" value="P:positive regulation of cell division"/>
    <property type="evidence" value="ECO:0007669"/>
    <property type="project" value="UniProtKB-KW"/>
</dbReference>
<dbReference type="GO" id="GO:0070851">
    <property type="term" value="F:growth factor receptor binding"/>
    <property type="evidence" value="ECO:0007669"/>
    <property type="project" value="TreeGrafter"/>
</dbReference>
<dbReference type="PROSITE" id="PS50278">
    <property type="entry name" value="PDGF_2"/>
    <property type="match status" value="1"/>
</dbReference>
<dbReference type="EMBL" id="JABSTU010000001">
    <property type="protein sequence ID" value="KAH8041572.1"/>
    <property type="molecule type" value="Genomic_DNA"/>
</dbReference>
<evidence type="ECO:0000313" key="7">
    <source>
        <dbReference type="EMBL" id="KAH8041572.1"/>
    </source>
</evidence>
<dbReference type="Pfam" id="PF00341">
    <property type="entry name" value="PDGF"/>
    <property type="match status" value="1"/>
</dbReference>